<protein>
    <submittedName>
        <fullName evidence="2">Uncharacterized protein</fullName>
    </submittedName>
</protein>
<dbReference type="AlphaFoldDB" id="A0A9Q4MND2"/>
<proteinExistence type="predicted"/>
<dbReference type="EMBL" id="JAQMPJ010000001">
    <property type="protein sequence ID" value="MDB9003616.1"/>
    <property type="molecule type" value="Genomic_DNA"/>
</dbReference>
<gene>
    <name evidence="2" type="ORF">GKD70_05560</name>
    <name evidence="1" type="ORF">PN599_01185</name>
</gene>
<reference evidence="2 3" key="1">
    <citation type="journal article" date="2019" name="Nat. Med.">
        <title>A library of human gut bacterial isolates paired with longitudinal multiomics data enables mechanistic microbiome research.</title>
        <authorList>
            <person name="Poyet M."/>
            <person name="Groussin M."/>
            <person name="Gibbons S.M."/>
            <person name="Avila-Pacheco J."/>
            <person name="Jiang X."/>
            <person name="Kearney S.M."/>
            <person name="Perrotta A.R."/>
            <person name="Berdy B."/>
            <person name="Zhao S."/>
            <person name="Lieberman T.D."/>
            <person name="Swanson P.K."/>
            <person name="Smith M."/>
            <person name="Roesemann S."/>
            <person name="Alexander J.E."/>
            <person name="Rich S.A."/>
            <person name="Livny J."/>
            <person name="Vlamakis H."/>
            <person name="Clish C."/>
            <person name="Bullock K."/>
            <person name="Deik A."/>
            <person name="Scott J."/>
            <person name="Pierce K.A."/>
            <person name="Xavier R.J."/>
            <person name="Alm E.J."/>
        </authorList>
    </citation>
    <scope>NUCLEOTIDE SEQUENCE [LARGE SCALE GENOMIC DNA]</scope>
    <source>
        <strain evidence="2 3">BIOML-A20</strain>
    </source>
</reference>
<reference evidence="1" key="2">
    <citation type="submission" date="2023-01" db="EMBL/GenBank/DDBJ databases">
        <title>Human gut microbiome strain richness.</title>
        <authorList>
            <person name="Chen-Liaw A."/>
        </authorList>
    </citation>
    <scope>NUCLEOTIDE SEQUENCE</scope>
    <source>
        <strain evidence="1">RTP21484st1_E5_RTP21484_190118</strain>
    </source>
</reference>
<dbReference type="Proteomes" id="UP000441609">
    <property type="component" value="Unassembled WGS sequence"/>
</dbReference>
<organism evidence="2 3">
    <name type="scientific">Parabacteroides distasonis</name>
    <dbReference type="NCBI Taxonomy" id="823"/>
    <lineage>
        <taxon>Bacteria</taxon>
        <taxon>Pseudomonadati</taxon>
        <taxon>Bacteroidota</taxon>
        <taxon>Bacteroidia</taxon>
        <taxon>Bacteroidales</taxon>
        <taxon>Tannerellaceae</taxon>
        <taxon>Parabacteroides</taxon>
    </lineage>
</organism>
<accession>A0A9Q4MND2</accession>
<dbReference type="RefSeq" id="WP_008772150.1">
    <property type="nucleotide sequence ID" value="NZ_BQOC01000001.1"/>
</dbReference>
<dbReference type="Proteomes" id="UP001210126">
    <property type="component" value="Unassembled WGS sequence"/>
</dbReference>
<name>A0A9Q4MND2_PARDI</name>
<evidence type="ECO:0000313" key="1">
    <source>
        <dbReference type="EMBL" id="MDB9003616.1"/>
    </source>
</evidence>
<evidence type="ECO:0000313" key="3">
    <source>
        <dbReference type="Proteomes" id="UP000441609"/>
    </source>
</evidence>
<dbReference type="OrthoDB" id="1045095at2"/>
<sequence length="190" mass="22367">MFNENLATLKSPDRQAKCMRIQFEIKEKLPDIISEILHSDKWLTLVRDENHGLRRVTIKDPYFDSEASVDIWEHEIHVTTAWSNYTYRIYQKGNSVWCEYIGAYRGLLEQNLLPTMTPKENILDSEVLNSSLFGDRKETLRNYSVENLKLKNFRRDNFTAEYQLASPQDHPKIVYDEFIKEGVPIPPPED</sequence>
<evidence type="ECO:0000313" key="2">
    <source>
        <dbReference type="EMBL" id="MSB72764.1"/>
    </source>
</evidence>
<comment type="caution">
    <text evidence="2">The sequence shown here is derived from an EMBL/GenBank/DDBJ whole genome shotgun (WGS) entry which is preliminary data.</text>
</comment>
<dbReference type="EMBL" id="WKMO01000004">
    <property type="protein sequence ID" value="MSB72764.1"/>
    <property type="molecule type" value="Genomic_DNA"/>
</dbReference>